<evidence type="ECO:0000256" key="1">
    <source>
        <dbReference type="SAM" id="SignalP"/>
    </source>
</evidence>
<comment type="caution">
    <text evidence="2">The sequence shown here is derived from an EMBL/GenBank/DDBJ whole genome shotgun (WGS) entry which is preliminary data.</text>
</comment>
<dbReference type="AlphaFoldDB" id="A0A3D9L619"/>
<keyword evidence="1" id="KW-0732">Signal</keyword>
<protein>
    <submittedName>
        <fullName evidence="2">Uncharacterized protein</fullName>
    </submittedName>
</protein>
<accession>A0A3D9L619</accession>
<name>A0A3D9L619_MARFU</name>
<keyword evidence="3" id="KW-1185">Reference proteome</keyword>
<evidence type="ECO:0000313" key="2">
    <source>
        <dbReference type="EMBL" id="RED99872.1"/>
    </source>
</evidence>
<feature type="chain" id="PRO_5017586591" evidence="1">
    <location>
        <begin position="20"/>
        <end position="155"/>
    </location>
</feature>
<dbReference type="EMBL" id="QREG01000007">
    <property type="protein sequence ID" value="RED99872.1"/>
    <property type="molecule type" value="Genomic_DNA"/>
</dbReference>
<feature type="signal peptide" evidence="1">
    <location>
        <begin position="1"/>
        <end position="19"/>
    </location>
</feature>
<evidence type="ECO:0000313" key="3">
    <source>
        <dbReference type="Proteomes" id="UP000256779"/>
    </source>
</evidence>
<dbReference type="OrthoDB" id="1370168at2"/>
<sequence>MKVILTSILTLVLFNLANAQIGISLEDAKTRGIEVAQLDSTYRSGIHSDASKAVFGDQQNAYIKAYYSMIHDLSAFLNGRDFRWGSQTRCFNRIYFSADGSIDYFIYEFSEGELNSDRKETFERLLNEFIVDYKFSLTSNVPFAQCSPVNYRDTL</sequence>
<proteinExistence type="predicted"/>
<dbReference type="Proteomes" id="UP000256779">
    <property type="component" value="Unassembled WGS sequence"/>
</dbReference>
<gene>
    <name evidence="2" type="ORF">C7460_107156</name>
</gene>
<organism evidence="2 3">
    <name type="scientific">Marinoscillum furvescens DSM 4134</name>
    <dbReference type="NCBI Taxonomy" id="1122208"/>
    <lineage>
        <taxon>Bacteria</taxon>
        <taxon>Pseudomonadati</taxon>
        <taxon>Bacteroidota</taxon>
        <taxon>Cytophagia</taxon>
        <taxon>Cytophagales</taxon>
        <taxon>Reichenbachiellaceae</taxon>
        <taxon>Marinoscillum</taxon>
    </lineage>
</organism>
<dbReference type="RefSeq" id="WP_115867890.1">
    <property type="nucleotide sequence ID" value="NZ_QREG01000007.1"/>
</dbReference>
<reference evidence="2 3" key="1">
    <citation type="submission" date="2018-07" db="EMBL/GenBank/DDBJ databases">
        <title>Genomic Encyclopedia of Type Strains, Phase IV (KMG-IV): sequencing the most valuable type-strain genomes for metagenomic binning, comparative biology and taxonomic classification.</title>
        <authorList>
            <person name="Goeker M."/>
        </authorList>
    </citation>
    <scope>NUCLEOTIDE SEQUENCE [LARGE SCALE GENOMIC DNA]</scope>
    <source>
        <strain evidence="2 3">DSM 4134</strain>
    </source>
</reference>